<gene>
    <name evidence="1 2" type="primary">Usp2</name>
</gene>
<evidence type="ECO:0000313" key="3">
    <source>
        <dbReference type="Proteomes" id="UP000000589"/>
    </source>
</evidence>
<reference evidence="1" key="4">
    <citation type="submission" date="2025-09" db="UniProtKB">
        <authorList>
            <consortium name="Ensembl"/>
        </authorList>
    </citation>
    <scope>IDENTIFICATION</scope>
    <source>
        <strain evidence="1">C57BL/6J</strain>
    </source>
</reference>
<evidence type="ECO:0000313" key="1">
    <source>
        <dbReference type="Ensembl" id="ENSMUSP00000135788.2"/>
    </source>
</evidence>
<dbReference type="AGR" id="MGI:1858178"/>
<dbReference type="Ensembl" id="ENSMUST00000175816.2">
    <property type="protein sequence ID" value="ENSMUSP00000135788.2"/>
    <property type="gene ID" value="ENSMUSG00000032010.16"/>
</dbReference>
<dbReference type="ExpressionAtlas" id="H3BLH3">
    <property type="expression patterns" value="baseline and differential"/>
</dbReference>
<dbReference type="Antibodypedia" id="1707">
    <property type="antibodies" value="418 antibodies from 32 providers"/>
</dbReference>
<sequence>MLPRGRMLSVSAACLDRCRLGHRGIQRVPRVWLVFETLGTRAS</sequence>
<accession>H3BLH3</accession>
<name>H3BLH3_MOUSE</name>
<organism evidence="1 3">
    <name type="scientific">Mus musculus</name>
    <name type="common">Mouse</name>
    <dbReference type="NCBI Taxonomy" id="10090"/>
    <lineage>
        <taxon>Eukaryota</taxon>
        <taxon>Metazoa</taxon>
        <taxon>Chordata</taxon>
        <taxon>Craniata</taxon>
        <taxon>Vertebrata</taxon>
        <taxon>Euteleostomi</taxon>
        <taxon>Mammalia</taxon>
        <taxon>Eutheria</taxon>
        <taxon>Euarchontoglires</taxon>
        <taxon>Glires</taxon>
        <taxon>Rodentia</taxon>
        <taxon>Myomorpha</taxon>
        <taxon>Muroidea</taxon>
        <taxon>Muridae</taxon>
        <taxon>Murinae</taxon>
        <taxon>Mus</taxon>
        <taxon>Mus</taxon>
    </lineage>
</organism>
<reference evidence="1 3" key="2">
    <citation type="journal article" date="2011" name="PLoS Biol.">
        <title>Modernizing reference genome assemblies.</title>
        <authorList>
            <person name="Church D.M."/>
            <person name="Schneider V.A."/>
            <person name="Graves T."/>
            <person name="Auger K."/>
            <person name="Cunningham F."/>
            <person name="Bouk N."/>
            <person name="Chen H.C."/>
            <person name="Agarwala R."/>
            <person name="McLaren W.M."/>
            <person name="Ritchie G.R."/>
            <person name="Albracht D."/>
            <person name="Kremitzki M."/>
            <person name="Rock S."/>
            <person name="Kotkiewicz H."/>
            <person name="Kremitzki C."/>
            <person name="Wollam A."/>
            <person name="Trani L."/>
            <person name="Fulton L."/>
            <person name="Fulton R."/>
            <person name="Matthews L."/>
            <person name="Whitehead S."/>
            <person name="Chow W."/>
            <person name="Torrance J."/>
            <person name="Dunn M."/>
            <person name="Harden G."/>
            <person name="Threadgold G."/>
            <person name="Wood J."/>
            <person name="Collins J."/>
            <person name="Heath P."/>
            <person name="Griffiths G."/>
            <person name="Pelan S."/>
            <person name="Grafham D."/>
            <person name="Eichler E.E."/>
            <person name="Weinstock G."/>
            <person name="Mardis E.R."/>
            <person name="Wilson R.K."/>
            <person name="Howe K."/>
            <person name="Flicek P."/>
            <person name="Hubbard T."/>
        </authorList>
    </citation>
    <scope>NUCLEOTIDE SEQUENCE [LARGE SCALE GENOMIC DNA]</scope>
    <source>
        <strain evidence="1 3">C57BL/6J</strain>
    </source>
</reference>
<dbReference type="Proteomes" id="UP000000589">
    <property type="component" value="Chromosome 9"/>
</dbReference>
<keyword evidence="3" id="KW-1185">Reference proteome</keyword>
<dbReference type="MGI" id="MGI:1858178">
    <property type="gene designation" value="Usp2"/>
</dbReference>
<dbReference type="Bgee" id="ENSMUSG00000032010">
    <property type="expression patterns" value="Expressed in seminiferous tubule of testis and 258 other cell types or tissues"/>
</dbReference>
<dbReference type="AlphaFoldDB" id="H3BLH3"/>
<reference evidence="1 3" key="1">
    <citation type="journal article" date="2009" name="PLoS Biol.">
        <title>Lineage-specific biology revealed by a finished genome assembly of the mouse.</title>
        <authorList>
            <consortium name="Mouse Genome Sequencing Consortium"/>
            <person name="Church D.M."/>
            <person name="Goodstadt L."/>
            <person name="Hillier L.W."/>
            <person name="Zody M.C."/>
            <person name="Goldstein S."/>
            <person name="She X."/>
            <person name="Bult C.J."/>
            <person name="Agarwala R."/>
            <person name="Cherry J.L."/>
            <person name="DiCuccio M."/>
            <person name="Hlavina W."/>
            <person name="Kapustin Y."/>
            <person name="Meric P."/>
            <person name="Maglott D."/>
            <person name="Birtle Z."/>
            <person name="Marques A.C."/>
            <person name="Graves T."/>
            <person name="Zhou S."/>
            <person name="Teague B."/>
            <person name="Potamousis K."/>
            <person name="Churas C."/>
            <person name="Place M."/>
            <person name="Herschleb J."/>
            <person name="Runnheim R."/>
            <person name="Forrest D."/>
            <person name="Amos-Landgraf J."/>
            <person name="Schwartz D.C."/>
            <person name="Cheng Z."/>
            <person name="Lindblad-Toh K."/>
            <person name="Eichler E.E."/>
            <person name="Ponting C.P."/>
        </authorList>
    </citation>
    <scope>NUCLEOTIDE SEQUENCE [LARGE SCALE GENOMIC DNA]</scope>
    <source>
        <strain evidence="1 3">C57BL/6J</strain>
    </source>
</reference>
<reference evidence="1" key="3">
    <citation type="submission" date="2025-08" db="UniProtKB">
        <authorList>
            <consortium name="Ensembl"/>
        </authorList>
    </citation>
    <scope>IDENTIFICATION</scope>
    <source>
        <strain evidence="1">C57BL/6J</strain>
    </source>
</reference>
<dbReference type="GeneTree" id="ENSGT00940000161289"/>
<dbReference type="VEuPathDB" id="HostDB:ENSMUSG00000032010"/>
<proteinExistence type="predicted"/>
<dbReference type="HOGENOM" id="CLU_3241987_0_0_1"/>
<evidence type="ECO:0000313" key="2">
    <source>
        <dbReference type="MGI" id="MGI:1858178"/>
    </source>
</evidence>
<protein>
    <submittedName>
        <fullName evidence="1">Ubiquitin specific peptidase 2</fullName>
    </submittedName>
</protein>